<organism evidence="3 4">
    <name type="scientific">Abrus precatorius</name>
    <name type="common">Indian licorice</name>
    <name type="synonym">Glycine abrus</name>
    <dbReference type="NCBI Taxonomy" id="3816"/>
    <lineage>
        <taxon>Eukaryota</taxon>
        <taxon>Viridiplantae</taxon>
        <taxon>Streptophyta</taxon>
        <taxon>Embryophyta</taxon>
        <taxon>Tracheophyta</taxon>
        <taxon>Spermatophyta</taxon>
        <taxon>Magnoliopsida</taxon>
        <taxon>eudicotyledons</taxon>
        <taxon>Gunneridae</taxon>
        <taxon>Pentapetalae</taxon>
        <taxon>rosids</taxon>
        <taxon>fabids</taxon>
        <taxon>Fabales</taxon>
        <taxon>Fabaceae</taxon>
        <taxon>Papilionoideae</taxon>
        <taxon>50 kb inversion clade</taxon>
        <taxon>NPAAA clade</taxon>
        <taxon>indigoferoid/millettioid clade</taxon>
        <taxon>Abreae</taxon>
        <taxon>Abrus</taxon>
    </lineage>
</organism>
<dbReference type="OrthoDB" id="1428943at2759"/>
<reference evidence="3" key="1">
    <citation type="journal article" date="2019" name="Toxins">
        <title>Detection of Abrin-Like and Prepropulchellin-Like Toxin Genes and Transcripts Using Whole Genome Sequencing and Full-Length Transcript Sequencing of Abrus precatorius.</title>
        <authorList>
            <person name="Hovde B.T."/>
            <person name="Daligault H.E."/>
            <person name="Hanschen E.R."/>
            <person name="Kunde Y.A."/>
            <person name="Johnson M.B."/>
            <person name="Starkenburg S.R."/>
            <person name="Johnson S.L."/>
        </authorList>
    </citation>
    <scope>NUCLEOTIDE SEQUENCE [LARGE SCALE GENOMIC DNA]</scope>
</reference>
<dbReference type="InterPro" id="IPR021109">
    <property type="entry name" value="Peptidase_aspartic_dom_sf"/>
</dbReference>
<name>A0A8B8KWI4_ABRPR</name>
<protein>
    <submittedName>
        <fullName evidence="4">Uncharacterized protein LOC113859732</fullName>
    </submittedName>
</protein>
<evidence type="ECO:0000313" key="3">
    <source>
        <dbReference type="Proteomes" id="UP000694853"/>
    </source>
</evidence>
<dbReference type="Pfam" id="PF03732">
    <property type="entry name" value="Retrotrans_gag"/>
    <property type="match status" value="1"/>
</dbReference>
<proteinExistence type="predicted"/>
<gene>
    <name evidence="4" type="primary">LOC113859732</name>
</gene>
<keyword evidence="3" id="KW-1185">Reference proteome</keyword>
<dbReference type="RefSeq" id="XP_027348235.1">
    <property type="nucleotide sequence ID" value="XM_027492434.1"/>
</dbReference>
<accession>A0A8B8KWI4</accession>
<dbReference type="PANTHER" id="PTHR15503:SF22">
    <property type="entry name" value="TRANSPOSON TY3-I GAG POLYPROTEIN"/>
    <property type="match status" value="1"/>
</dbReference>
<dbReference type="AlphaFoldDB" id="A0A8B8KWI4"/>
<evidence type="ECO:0000313" key="4">
    <source>
        <dbReference type="RefSeq" id="XP_027348235.1"/>
    </source>
</evidence>
<dbReference type="InterPro" id="IPR032567">
    <property type="entry name" value="RTL1-rel"/>
</dbReference>
<dbReference type="SUPFAM" id="SSF50630">
    <property type="entry name" value="Acid proteases"/>
    <property type="match status" value="1"/>
</dbReference>
<evidence type="ECO:0000259" key="2">
    <source>
        <dbReference type="Pfam" id="PF03732"/>
    </source>
</evidence>
<dbReference type="Pfam" id="PF08284">
    <property type="entry name" value="RVP_2"/>
    <property type="match status" value="1"/>
</dbReference>
<dbReference type="CDD" id="cd00303">
    <property type="entry name" value="retropepsin_like"/>
    <property type="match status" value="1"/>
</dbReference>
<feature type="compositionally biased region" description="Low complexity" evidence="1">
    <location>
        <begin position="263"/>
        <end position="286"/>
    </location>
</feature>
<feature type="domain" description="Retrotransposon gag" evidence="2">
    <location>
        <begin position="125"/>
        <end position="213"/>
    </location>
</feature>
<reference evidence="4" key="2">
    <citation type="submission" date="2025-08" db="UniProtKB">
        <authorList>
            <consortium name="RefSeq"/>
        </authorList>
    </citation>
    <scope>IDENTIFICATION</scope>
    <source>
        <tissue evidence="4">Young leaves</tissue>
    </source>
</reference>
<dbReference type="KEGG" id="aprc:113859732"/>
<evidence type="ECO:0000256" key="1">
    <source>
        <dbReference type="SAM" id="MobiDB-lite"/>
    </source>
</evidence>
<feature type="region of interest" description="Disordered" evidence="1">
    <location>
        <begin position="263"/>
        <end position="294"/>
    </location>
</feature>
<sequence>MAENTRMKEMQAEICTNADDIRHLATMVEKLQKTMEAKTRAQEATMEEIKLSLQQLLQNSSHTHGSPSNSNSMGIVPPITMVSPIKDISIGFPHYDGSFSVLEWIFKADKFFNYHYTPDAERVNIASMHFEKDVVSWFQMLQKIEEVPTWSALTRALESQFGPSPFDCPMADLFKLQQNGSVSDYYLQFMSLANRSEGLTEEAILNCFISGLNVDIKRNVIAFSPPNILRVVALAKFYEEKYTPGQKPNVNYPTKYNHSPFISSSTTSTSRLMPKNTLPNTKTTVPPLLPNPLGPQLRNSNVKRISLEEMQLRREKGLYYFCDEKFSFNHKCPNKQLYVLQLGDEDSIHVENHAEKFPESQSPLTDDHHLSLNALKGGFGVGTIKFMAHVGTMPIKVLIDGGSSNNFLQPRVAKFLKLPIKKAPMFKVMVGNGNYMELEGLIQQLTLQAQGNVFTLLMFLLPISGADLILGASWLKTIGPHLADYESLQIKFLHEGRFTTLQGDSDILPTTAQLHHIRRMVHTNVIAEVYSMQVI</sequence>
<dbReference type="GeneID" id="113859732"/>
<dbReference type="Gene3D" id="2.40.70.10">
    <property type="entry name" value="Acid Proteases"/>
    <property type="match status" value="1"/>
</dbReference>
<dbReference type="Proteomes" id="UP000694853">
    <property type="component" value="Unplaced"/>
</dbReference>
<dbReference type="PANTHER" id="PTHR15503">
    <property type="entry name" value="LDOC1 RELATED"/>
    <property type="match status" value="1"/>
</dbReference>
<dbReference type="InterPro" id="IPR005162">
    <property type="entry name" value="Retrotrans_gag_dom"/>
</dbReference>